<accession>A0AAW8F9Y9</accession>
<dbReference type="Proteomes" id="UP001234216">
    <property type="component" value="Unassembled WGS sequence"/>
</dbReference>
<reference evidence="1" key="1">
    <citation type="submission" date="2023-07" db="EMBL/GenBank/DDBJ databases">
        <title>Comparative genomics of wheat-associated soil bacteria to identify genetic determinants of phenazine resistance.</title>
        <authorList>
            <person name="Mouncey N."/>
        </authorList>
    </citation>
    <scope>NUCLEOTIDE SEQUENCE</scope>
    <source>
        <strain evidence="1">V4I22</strain>
    </source>
</reference>
<name>A0AAW8F9Y9_9ACTN</name>
<evidence type="ECO:0000313" key="1">
    <source>
        <dbReference type="EMBL" id="MDQ0906609.1"/>
    </source>
</evidence>
<sequence length="73" mass="7916">MPMTWSYSACDLEQLREPAVGDDELEAAFGPGPGAIVVASHDRWLRRRRQAASSAWNRDAVGTSGSRTISSLP</sequence>
<evidence type="ECO:0000313" key="2">
    <source>
        <dbReference type="Proteomes" id="UP001234216"/>
    </source>
</evidence>
<gene>
    <name evidence="1" type="ORF">QFZ22_002594</name>
</gene>
<dbReference type="AlphaFoldDB" id="A0AAW8F9Y9"/>
<comment type="caution">
    <text evidence="1">The sequence shown here is derived from an EMBL/GenBank/DDBJ whole genome shotgun (WGS) entry which is preliminary data.</text>
</comment>
<proteinExistence type="predicted"/>
<organism evidence="1 2">
    <name type="scientific">Streptomyces canus</name>
    <dbReference type="NCBI Taxonomy" id="58343"/>
    <lineage>
        <taxon>Bacteria</taxon>
        <taxon>Bacillati</taxon>
        <taxon>Actinomycetota</taxon>
        <taxon>Actinomycetes</taxon>
        <taxon>Kitasatosporales</taxon>
        <taxon>Streptomycetaceae</taxon>
        <taxon>Streptomyces</taxon>
        <taxon>Streptomyces aurantiacus group</taxon>
    </lineage>
</organism>
<protein>
    <submittedName>
        <fullName evidence="1">Uncharacterized protein</fullName>
    </submittedName>
</protein>
<dbReference type="EMBL" id="JAUSZV010000005">
    <property type="protein sequence ID" value="MDQ0906609.1"/>
    <property type="molecule type" value="Genomic_DNA"/>
</dbReference>